<dbReference type="Pfam" id="PF00644">
    <property type="entry name" value="PARP"/>
    <property type="match status" value="1"/>
</dbReference>
<organism evidence="3 4">
    <name type="scientific">Mytilus edulis</name>
    <name type="common">Blue mussel</name>
    <dbReference type="NCBI Taxonomy" id="6550"/>
    <lineage>
        <taxon>Eukaryota</taxon>
        <taxon>Metazoa</taxon>
        <taxon>Spiralia</taxon>
        <taxon>Lophotrochozoa</taxon>
        <taxon>Mollusca</taxon>
        <taxon>Bivalvia</taxon>
        <taxon>Autobranchia</taxon>
        <taxon>Pteriomorphia</taxon>
        <taxon>Mytilida</taxon>
        <taxon>Mytiloidea</taxon>
        <taxon>Mytilidae</taxon>
        <taxon>Mytilinae</taxon>
        <taxon>Mytilus</taxon>
    </lineage>
</organism>
<evidence type="ECO:0000313" key="3">
    <source>
        <dbReference type="EMBL" id="CAG2228838.1"/>
    </source>
</evidence>
<keyword evidence="1" id="KW-0808">Transferase</keyword>
<dbReference type="PANTHER" id="PTHR45740:SF2">
    <property type="entry name" value="POLY [ADP-RIBOSE] POLYMERASE"/>
    <property type="match status" value="1"/>
</dbReference>
<dbReference type="PROSITE" id="PS51059">
    <property type="entry name" value="PARP_CATALYTIC"/>
    <property type="match status" value="1"/>
</dbReference>
<name>A0A8S3T5W2_MYTED</name>
<keyword evidence="1" id="KW-0520">NAD</keyword>
<gene>
    <name evidence="3" type="ORF">MEDL_41753</name>
</gene>
<proteinExistence type="predicted"/>
<dbReference type="SUPFAM" id="SSF56399">
    <property type="entry name" value="ADP-ribosylation"/>
    <property type="match status" value="1"/>
</dbReference>
<dbReference type="OrthoDB" id="408612at2759"/>
<evidence type="ECO:0000313" key="4">
    <source>
        <dbReference type="Proteomes" id="UP000683360"/>
    </source>
</evidence>
<keyword evidence="1" id="KW-0328">Glycosyltransferase</keyword>
<evidence type="ECO:0000259" key="2">
    <source>
        <dbReference type="PROSITE" id="PS51059"/>
    </source>
</evidence>
<dbReference type="GO" id="GO:0003950">
    <property type="term" value="F:NAD+ poly-ADP-ribosyltransferase activity"/>
    <property type="evidence" value="ECO:0007669"/>
    <property type="project" value="UniProtKB-UniRule"/>
</dbReference>
<comment type="caution">
    <text evidence="3">The sequence shown here is derived from an EMBL/GenBank/DDBJ whole genome shotgun (WGS) entry which is preliminary data.</text>
</comment>
<dbReference type="InterPro" id="IPR012317">
    <property type="entry name" value="Poly(ADP-ribose)pol_cat_dom"/>
</dbReference>
<dbReference type="GO" id="GO:1990404">
    <property type="term" value="F:NAD+-protein mono-ADP-ribosyltransferase activity"/>
    <property type="evidence" value="ECO:0007669"/>
    <property type="project" value="TreeGrafter"/>
</dbReference>
<dbReference type="CDD" id="cd01439">
    <property type="entry name" value="TCCD_inducible_PARP_like"/>
    <property type="match status" value="1"/>
</dbReference>
<keyword evidence="4" id="KW-1185">Reference proteome</keyword>
<dbReference type="Gene3D" id="3.90.228.10">
    <property type="match status" value="1"/>
</dbReference>
<evidence type="ECO:0000256" key="1">
    <source>
        <dbReference type="RuleBase" id="RU362114"/>
    </source>
</evidence>
<dbReference type="Proteomes" id="UP000683360">
    <property type="component" value="Unassembled WGS sequence"/>
</dbReference>
<dbReference type="EMBL" id="CAJPWZ010002007">
    <property type="protein sequence ID" value="CAG2228838.1"/>
    <property type="molecule type" value="Genomic_DNA"/>
</dbReference>
<dbReference type="PANTHER" id="PTHR45740">
    <property type="entry name" value="POLY [ADP-RIBOSE] POLYMERASE"/>
    <property type="match status" value="1"/>
</dbReference>
<accession>A0A8S3T5W2</accession>
<reference evidence="3" key="1">
    <citation type="submission" date="2021-03" db="EMBL/GenBank/DDBJ databases">
        <authorList>
            <person name="Bekaert M."/>
        </authorList>
    </citation>
    <scope>NUCLEOTIDE SEQUENCE</scope>
</reference>
<dbReference type="AlphaFoldDB" id="A0A8S3T5W2"/>
<dbReference type="InterPro" id="IPR051712">
    <property type="entry name" value="ARTD-AVP"/>
</dbReference>
<protein>
    <recommendedName>
        <fullName evidence="1">Poly [ADP-ribose] polymerase</fullName>
        <shortName evidence="1">PARP</shortName>
        <ecNumber evidence="1">2.4.2.-</ecNumber>
    </recommendedName>
</protein>
<feature type="domain" description="PARP catalytic" evidence="2">
    <location>
        <begin position="238"/>
        <end position="431"/>
    </location>
</feature>
<sequence length="431" mass="50480">MLFKIQLNLFDIDRQQYLTLNDNRTRGKNRFFQERTSTDAYGSSFFPRTIRDWNSLPTSVSSANTVEGFRAALKACSERNSAIALLEELEKRETTRKGKPMLQTSDVKIPDQTEKDDEDIKQILQVQFLALQYQLKCIEKTERERLCARLRRISYDWLIPRQEMKFKSESFVSNLLDVLHNRRFSIKQTDDTTSELHYEEDLEHLFLSKEKIEMTGKDGQPGLPQIRTMICEKEPIKFPLPKYWTSMRDELSEIFDLKEDSDEWKDVSQRLHKSLDGIQINQIKDCKIYTYGKTKRNFERKYGKGNDNELFLFHGTTPDLVETIVKQNLDPRLAGKNGSLLGKGTYFAVNAKYSNDYAEKDDNGYRYLFLARVLTGTRCRGKSTYLRPPLVNPSNPRDATFDSCVDKVNCPSIYCIFHNSQFYVEYLIRYM</sequence>
<dbReference type="EC" id="2.4.2.-" evidence="1"/>
<dbReference type="GO" id="GO:0005634">
    <property type="term" value="C:nucleus"/>
    <property type="evidence" value="ECO:0007669"/>
    <property type="project" value="TreeGrafter"/>
</dbReference>